<evidence type="ECO:0000256" key="2">
    <source>
        <dbReference type="ARBA" id="ARBA00023015"/>
    </source>
</evidence>
<protein>
    <submittedName>
        <fullName evidence="6">Transcriptional regulator LysR</fullName>
    </submittedName>
</protein>
<dbReference type="Proteomes" id="UP000019760">
    <property type="component" value="Unassembled WGS sequence"/>
</dbReference>
<sequence length="335" mass="37439">MFSQHGRSHIDQDELFRKIIRGHISLASMVEAIAVAEYKNFRKASRALKISQSSVSSRISSLEISIGYKIFDRQNGINVTIKGKHFLSIVGEALALIGEAVQPNPEVSHVVERQLSLGIQSCSAGGFLNNLLNLYSDTFQETRLVSGEFAPDSLVPALRRREIDIAFSPEVPSPRTLAHDILHIKALWTENMVVALSSDDPIARLPAITWEALAKHIFLVRREGMGAWLMAQSMRYFEEKGLVPQIERLRIGRDTMLTDVNRRKAAAFTSEASAAVKIPRVCLRPIDGNPISLTFYAIWSRQNHNPALRDFLNMIEKMDSSSASGAIEETSDRRE</sequence>
<dbReference type="OrthoDB" id="7282659at2"/>
<accession>A0A023D213</accession>
<dbReference type="GO" id="GO:0003677">
    <property type="term" value="F:DNA binding"/>
    <property type="evidence" value="ECO:0007669"/>
    <property type="project" value="UniProtKB-KW"/>
</dbReference>
<name>A0A023D213_ACIMT</name>
<dbReference type="PANTHER" id="PTHR30346">
    <property type="entry name" value="TRANSCRIPTIONAL DUAL REGULATOR HCAR-RELATED"/>
    <property type="match status" value="1"/>
</dbReference>
<dbReference type="CDD" id="cd08414">
    <property type="entry name" value="PBP2_LTTR_aromatics_like"/>
    <property type="match status" value="1"/>
</dbReference>
<dbReference type="SUPFAM" id="SSF53850">
    <property type="entry name" value="Periplasmic binding protein-like II"/>
    <property type="match status" value="1"/>
</dbReference>
<dbReference type="EMBL" id="BAND01000009">
    <property type="protein sequence ID" value="GAJ27866.1"/>
    <property type="molecule type" value="Genomic_DNA"/>
</dbReference>
<dbReference type="InterPro" id="IPR036390">
    <property type="entry name" value="WH_DNA-bd_sf"/>
</dbReference>
<keyword evidence="2" id="KW-0805">Transcription regulation</keyword>
<dbReference type="InterPro" id="IPR036388">
    <property type="entry name" value="WH-like_DNA-bd_sf"/>
</dbReference>
<dbReference type="AlphaFoldDB" id="A0A023D213"/>
<dbReference type="GO" id="GO:0032993">
    <property type="term" value="C:protein-DNA complex"/>
    <property type="evidence" value="ECO:0007669"/>
    <property type="project" value="TreeGrafter"/>
</dbReference>
<dbReference type="InterPro" id="IPR000847">
    <property type="entry name" value="LysR_HTH_N"/>
</dbReference>
<dbReference type="Pfam" id="PF00126">
    <property type="entry name" value="HTH_1"/>
    <property type="match status" value="1"/>
</dbReference>
<comment type="similarity">
    <text evidence="1">Belongs to the LysR transcriptional regulatory family.</text>
</comment>
<dbReference type="GO" id="GO:0003700">
    <property type="term" value="F:DNA-binding transcription factor activity"/>
    <property type="evidence" value="ECO:0007669"/>
    <property type="project" value="InterPro"/>
</dbReference>
<dbReference type="PROSITE" id="PS50931">
    <property type="entry name" value="HTH_LYSR"/>
    <property type="match status" value="1"/>
</dbReference>
<comment type="caution">
    <text evidence="6">The sequence shown here is derived from an EMBL/GenBank/DDBJ whole genome shotgun (WGS) entry which is preliminary data.</text>
</comment>
<dbReference type="RefSeq" id="WP_081797391.1">
    <property type="nucleotide sequence ID" value="NZ_BAND01000009.1"/>
</dbReference>
<dbReference type="Gene3D" id="1.10.10.10">
    <property type="entry name" value="Winged helix-like DNA-binding domain superfamily/Winged helix DNA-binding domain"/>
    <property type="match status" value="1"/>
</dbReference>
<reference evidence="6 7" key="2">
    <citation type="journal article" date="2014" name="FEMS Microbiol. Lett.">
        <title>Draft genomic DNA sequence of the facultatively methylotrophic bacterium Acidomonas methanolica type strain MB58.</title>
        <authorList>
            <person name="Higashiura N."/>
            <person name="Hadano H."/>
            <person name="Hirakawa H."/>
            <person name="Matsutani M."/>
            <person name="Takabe S."/>
            <person name="Matsushita K."/>
            <person name="Azuma Y."/>
        </authorList>
    </citation>
    <scope>NUCLEOTIDE SEQUENCE [LARGE SCALE GENOMIC DNA]</scope>
    <source>
        <strain evidence="6 7">MB58</strain>
    </source>
</reference>
<dbReference type="PANTHER" id="PTHR30346:SF0">
    <property type="entry name" value="HCA OPERON TRANSCRIPTIONAL ACTIVATOR HCAR"/>
    <property type="match status" value="1"/>
</dbReference>
<dbReference type="SUPFAM" id="SSF46785">
    <property type="entry name" value="Winged helix' DNA-binding domain"/>
    <property type="match status" value="1"/>
</dbReference>
<keyword evidence="7" id="KW-1185">Reference proteome</keyword>
<evidence type="ECO:0000313" key="7">
    <source>
        <dbReference type="Proteomes" id="UP000019760"/>
    </source>
</evidence>
<dbReference type="Pfam" id="PF03466">
    <property type="entry name" value="LysR_substrate"/>
    <property type="match status" value="1"/>
</dbReference>
<dbReference type="PRINTS" id="PR00039">
    <property type="entry name" value="HTHLYSR"/>
</dbReference>
<evidence type="ECO:0000256" key="4">
    <source>
        <dbReference type="ARBA" id="ARBA00023163"/>
    </source>
</evidence>
<keyword evidence="3" id="KW-0238">DNA-binding</keyword>
<evidence type="ECO:0000313" key="6">
    <source>
        <dbReference type="EMBL" id="GAJ27866.1"/>
    </source>
</evidence>
<gene>
    <name evidence="6" type="ORF">Amme_009_003</name>
</gene>
<proteinExistence type="inferred from homology"/>
<dbReference type="Gene3D" id="3.40.190.10">
    <property type="entry name" value="Periplasmic binding protein-like II"/>
    <property type="match status" value="2"/>
</dbReference>
<dbReference type="InterPro" id="IPR005119">
    <property type="entry name" value="LysR_subst-bd"/>
</dbReference>
<keyword evidence="4" id="KW-0804">Transcription</keyword>
<reference evidence="7" key="1">
    <citation type="journal article" date="2014" name="FEMS Microbiol. Lett.">
        <title>Draft Genomic DNA Sequence of the Facultatively Methylotrophic Bacterium Acidomonas methanolica type strain MB58.</title>
        <authorList>
            <person name="Higashiura N."/>
            <person name="Hadano H."/>
            <person name="Hirakawa H."/>
            <person name="Matsutani M."/>
            <person name="Takabe S."/>
            <person name="Matsushita K."/>
            <person name="Azuma Y."/>
        </authorList>
    </citation>
    <scope>NUCLEOTIDE SEQUENCE [LARGE SCALE GENOMIC DNA]</scope>
    <source>
        <strain evidence="7">MB58</strain>
    </source>
</reference>
<evidence type="ECO:0000256" key="1">
    <source>
        <dbReference type="ARBA" id="ARBA00009437"/>
    </source>
</evidence>
<evidence type="ECO:0000259" key="5">
    <source>
        <dbReference type="PROSITE" id="PS50931"/>
    </source>
</evidence>
<feature type="domain" description="HTH lysR-type" evidence="5">
    <location>
        <begin position="33"/>
        <end position="80"/>
    </location>
</feature>
<organism evidence="6 7">
    <name type="scientific">Acidomonas methanolica NBRC 104435</name>
    <dbReference type="NCBI Taxonomy" id="1231351"/>
    <lineage>
        <taxon>Bacteria</taxon>
        <taxon>Pseudomonadati</taxon>
        <taxon>Pseudomonadota</taxon>
        <taxon>Alphaproteobacteria</taxon>
        <taxon>Acetobacterales</taxon>
        <taxon>Acetobacteraceae</taxon>
        <taxon>Acidomonas</taxon>
    </lineage>
</organism>
<evidence type="ECO:0000256" key="3">
    <source>
        <dbReference type="ARBA" id="ARBA00023125"/>
    </source>
</evidence>